<evidence type="ECO:0000256" key="1">
    <source>
        <dbReference type="SAM" id="MobiDB-lite"/>
    </source>
</evidence>
<feature type="compositionally biased region" description="Polar residues" evidence="1">
    <location>
        <begin position="69"/>
        <end position="78"/>
    </location>
</feature>
<sequence>MTDYDSRQYGSPGWARRNDNFATGSVPPTTSSAPFANGPITGEPAAYSSANIQYNHPTVHQYAQPEAKTMQQMPNSYASAEEPPQRQPGAPESVTNQEESTSRIRLFYAPASSNFAGKLYENRGRQSSQLFPGQKKPATANVSSLGQDFYNQTGSWNTISQQQRQVSFSDNSIQSIGVVHGHLEDPWGSSDGPRPDVLPFGTGDQSLEPPMNSYLSLQSPILAPSHHQGLHQPILTPQTAARSQKRLSSVLGLNKSTSFYPHARSIASNDYPNHPKDTANEEDVHALGKTKRKRKDETTKTRKLTAEGKVHANKVRRKGACFACKKSHTKCIHVLPEDIELHHTPNSDPMKTPESEYDGLDPLLFPLEEDWNDDYEKTMSLSSLPKNTKPIYPAQDIAVVNSHHRPVSQAL</sequence>
<feature type="compositionally biased region" description="Basic and acidic residues" evidence="1">
    <location>
        <begin position="273"/>
        <end position="286"/>
    </location>
</feature>
<protein>
    <submittedName>
        <fullName evidence="2">Uncharacterized protein</fullName>
    </submittedName>
</protein>
<accession>A0ABR4APY1</accession>
<feature type="region of interest" description="Disordered" evidence="1">
    <location>
        <begin position="1"/>
        <end position="45"/>
    </location>
</feature>
<name>A0ABR4APY1_9LECA</name>
<dbReference type="EMBL" id="JBHFEH010000106">
    <property type="protein sequence ID" value="KAL2046699.1"/>
    <property type="molecule type" value="Genomic_DNA"/>
</dbReference>
<evidence type="ECO:0000313" key="2">
    <source>
        <dbReference type="EMBL" id="KAL2046699.1"/>
    </source>
</evidence>
<reference evidence="2 3" key="1">
    <citation type="submission" date="2024-09" db="EMBL/GenBank/DDBJ databases">
        <title>Rethinking Asexuality: The Enigmatic Case of Functional Sexual Genes in Lepraria (Stereocaulaceae).</title>
        <authorList>
            <person name="Doellman M."/>
            <person name="Sun Y."/>
            <person name="Barcenas-Pena A."/>
            <person name="Lumbsch H.T."/>
            <person name="Grewe F."/>
        </authorList>
    </citation>
    <scope>NUCLEOTIDE SEQUENCE [LARGE SCALE GENOMIC DNA]</scope>
    <source>
        <strain evidence="2 3">Grewe 0041</strain>
    </source>
</reference>
<keyword evidence="3" id="KW-1185">Reference proteome</keyword>
<proteinExistence type="predicted"/>
<evidence type="ECO:0000313" key="3">
    <source>
        <dbReference type="Proteomes" id="UP001590951"/>
    </source>
</evidence>
<gene>
    <name evidence="2" type="ORF">ABVK25_011613</name>
</gene>
<comment type="caution">
    <text evidence="2">The sequence shown here is derived from an EMBL/GenBank/DDBJ whole genome shotgun (WGS) entry which is preliminary data.</text>
</comment>
<feature type="region of interest" description="Disordered" evidence="1">
    <location>
        <begin position="67"/>
        <end position="101"/>
    </location>
</feature>
<dbReference type="Proteomes" id="UP001590951">
    <property type="component" value="Unassembled WGS sequence"/>
</dbReference>
<organism evidence="2 3">
    <name type="scientific">Lepraria finkii</name>
    <dbReference type="NCBI Taxonomy" id="1340010"/>
    <lineage>
        <taxon>Eukaryota</taxon>
        <taxon>Fungi</taxon>
        <taxon>Dikarya</taxon>
        <taxon>Ascomycota</taxon>
        <taxon>Pezizomycotina</taxon>
        <taxon>Lecanoromycetes</taxon>
        <taxon>OSLEUM clade</taxon>
        <taxon>Lecanoromycetidae</taxon>
        <taxon>Lecanorales</taxon>
        <taxon>Lecanorineae</taxon>
        <taxon>Stereocaulaceae</taxon>
        <taxon>Lepraria</taxon>
    </lineage>
</organism>
<feature type="compositionally biased region" description="Polar residues" evidence="1">
    <location>
        <begin position="20"/>
        <end position="34"/>
    </location>
</feature>
<feature type="region of interest" description="Disordered" evidence="1">
    <location>
        <begin position="264"/>
        <end position="303"/>
    </location>
</feature>